<name>A0A142KBJ5_9CAUD</name>
<dbReference type="KEGG" id="vg:40079239"/>
<sequence>MSIEIVAAEVFDPAASGEWELPARLELRLEGMTEDPTWSQVEANYTRSHYKWLSRIFSDHIAWDENNTNLCAAIYNTDPDNKYEQPVVPVTVLFQDEMFGMDFYVAVDRVARILRKLNNGYELIPNPLFAAEKMHGWMIQHSARVCVQCVRTAAEITPIGSAINLAGLPMANKMYRLGEYRPGPLCDKHFAELQADGRPPAFVV</sequence>
<evidence type="ECO:0000313" key="2">
    <source>
        <dbReference type="Proteomes" id="UP000223856"/>
    </source>
</evidence>
<protein>
    <submittedName>
        <fullName evidence="1">Uncharacterized protein</fullName>
    </submittedName>
</protein>
<dbReference type="Proteomes" id="UP000223856">
    <property type="component" value="Segment"/>
</dbReference>
<gene>
    <name evidence="1" type="primary">85</name>
    <name evidence="1" type="ORF">SEA_KATYUSHA_85</name>
</gene>
<dbReference type="GeneID" id="40079239"/>
<proteinExistence type="predicted"/>
<dbReference type="EMBL" id="KU963258">
    <property type="protein sequence ID" value="AMS03478.1"/>
    <property type="molecule type" value="Genomic_DNA"/>
</dbReference>
<organism evidence="1 2">
    <name type="scientific">Gordonia phage Katyusha</name>
    <dbReference type="NCBI Taxonomy" id="1821555"/>
    <lineage>
        <taxon>Viruses</taxon>
        <taxon>Duplodnaviria</taxon>
        <taxon>Heunggongvirae</taxon>
        <taxon>Uroviricota</taxon>
        <taxon>Caudoviricetes</taxon>
        <taxon>Demosthenesvirus</taxon>
        <taxon>Demosthenesvirus katyusha</taxon>
    </lineage>
</organism>
<accession>A0A142KBJ5</accession>
<keyword evidence="2" id="KW-1185">Reference proteome</keyword>
<reference evidence="1 2" key="1">
    <citation type="submission" date="2016-03" db="EMBL/GenBank/DDBJ databases">
        <authorList>
            <person name="Green D.E."/>
            <person name="Kennedy B.V."/>
            <person name="Kocak B.Z."/>
            <person name="Moretti M.L."/>
            <person name="Onelangsy F.L."/>
            <person name="Mezghani N.A."/>
            <person name="Thompson P.K."/>
            <person name="Ulbrich M.C."/>
            <person name="Furbee E.C."/>
            <person name="Grubb S.R."/>
            <person name="Warner M.H."/>
            <person name="Montgomery M.T."/>
            <person name="Garlena R.A."/>
            <person name="Russell D.A."/>
            <person name="Pope W.H."/>
            <person name="Jacobs-Sera D."/>
            <person name="Hendrix R.W."/>
            <person name="Hatfull G.F."/>
        </authorList>
    </citation>
    <scope>NUCLEOTIDE SEQUENCE [LARGE SCALE GENOMIC DNA]</scope>
</reference>
<evidence type="ECO:0000313" key="1">
    <source>
        <dbReference type="EMBL" id="AMS03478.1"/>
    </source>
</evidence>
<dbReference type="RefSeq" id="YP_009603360.1">
    <property type="nucleotide sequence ID" value="NC_041950.1"/>
</dbReference>